<dbReference type="PANTHER" id="PTHR43095:SF5">
    <property type="entry name" value="XYLULOSE KINASE"/>
    <property type="match status" value="1"/>
</dbReference>
<evidence type="ECO:0000259" key="8">
    <source>
        <dbReference type="Pfam" id="PF02782"/>
    </source>
</evidence>
<evidence type="ECO:0000256" key="4">
    <source>
        <dbReference type="ARBA" id="ARBA00022777"/>
    </source>
</evidence>
<dbReference type="InterPro" id="IPR018484">
    <property type="entry name" value="FGGY_N"/>
</dbReference>
<dbReference type="InterPro" id="IPR018485">
    <property type="entry name" value="FGGY_C"/>
</dbReference>
<evidence type="ECO:0000256" key="1">
    <source>
        <dbReference type="ARBA" id="ARBA00009156"/>
    </source>
</evidence>
<dbReference type="Pfam" id="PF00370">
    <property type="entry name" value="FGGY_N"/>
    <property type="match status" value="1"/>
</dbReference>
<dbReference type="AlphaFoldDB" id="A0A7W5E438"/>
<dbReference type="GO" id="GO:0008993">
    <property type="term" value="F:rhamnulokinase activity"/>
    <property type="evidence" value="ECO:0007669"/>
    <property type="project" value="UniProtKB-EC"/>
</dbReference>
<evidence type="ECO:0000256" key="6">
    <source>
        <dbReference type="ARBA" id="ARBA00023308"/>
    </source>
</evidence>
<dbReference type="CDD" id="cd07771">
    <property type="entry name" value="ASKHA_NBD_FGGY_RhaB-like"/>
    <property type="match status" value="1"/>
</dbReference>
<keyword evidence="5" id="KW-0067">ATP-binding</keyword>
<dbReference type="InterPro" id="IPR013449">
    <property type="entry name" value="Rhamnulokinase"/>
</dbReference>
<sequence length="555" mass="61895">MTSRFYVACDLGAESGRVMLGSVTDGRLVLEEVHRFPTGAIRIQNSLRWNILGIFEELKAGLRKIAARGIEVASVSVDSWGVDYALFNERQPLLSLPYQYRDARTEKRYTDALENVGREKIFAETGIQFMSINTLYHLIADVEENPDVLGIADQFLNIADYVNYLFSGVARAEVSLASTTQMYNPNTKTWSDELIRRFHLPERLFPPIVQSGTTLGPLTTEMASNTGLTGVQVIATCSHDTGAAVAAVPAESNDHWAYLSSGTWSLIGVELPSPLVNETIREGNYTNEAGFGGTTRFLKNIVGLWLLQESRRAWARQGHEYDYAEINAMAESAEPFRSLIDPDDPRFLSPEDMPEAIASYCRDTGQPEPSSPSEFTRCILESLALLYRETLDTIERLTGRTIKTLRIVGGGSQSGLLNQFAANATGRTVLAGPVEATAIGNVLIQAVALGDLESLAAMRDLVRDSFPIDTFKPSESQQWDDAQQRFAKLRDSKKRVRPKRESVFQNEESPRAHRCQTVAHVLANVATFTNLRRSHYRVNKHDNERTTPYIKQQHN</sequence>
<evidence type="ECO:0000256" key="5">
    <source>
        <dbReference type="ARBA" id="ARBA00022840"/>
    </source>
</evidence>
<reference evidence="9 10" key="1">
    <citation type="submission" date="2020-08" db="EMBL/GenBank/DDBJ databases">
        <title>Genomic Encyclopedia of Type Strains, Phase III (KMG-III): the genomes of soil and plant-associated and newly described type strains.</title>
        <authorList>
            <person name="Whitman W."/>
        </authorList>
    </citation>
    <scope>NUCLEOTIDE SEQUENCE [LARGE SCALE GENOMIC DNA]</scope>
    <source>
        <strain evidence="9 10">CECT 8075</strain>
    </source>
</reference>
<keyword evidence="4 9" id="KW-0418">Kinase</keyword>
<dbReference type="PANTHER" id="PTHR43095">
    <property type="entry name" value="SUGAR KINASE"/>
    <property type="match status" value="1"/>
</dbReference>
<protein>
    <submittedName>
        <fullName evidence="9">Rhamnulokinase</fullName>
        <ecNumber evidence="9">2.7.1.5</ecNumber>
    </submittedName>
</protein>
<dbReference type="PIRSF" id="PIRSF000538">
    <property type="entry name" value="GlpK"/>
    <property type="match status" value="1"/>
</dbReference>
<evidence type="ECO:0000256" key="3">
    <source>
        <dbReference type="ARBA" id="ARBA00022741"/>
    </source>
</evidence>
<feature type="domain" description="Carbohydrate kinase FGGY C-terminal" evidence="8">
    <location>
        <begin position="257"/>
        <end position="449"/>
    </location>
</feature>
<organism evidence="9 10">
    <name type="scientific">Aporhodopirellula rubra</name>
    <dbReference type="NCBI Taxonomy" id="980271"/>
    <lineage>
        <taxon>Bacteria</taxon>
        <taxon>Pseudomonadati</taxon>
        <taxon>Planctomycetota</taxon>
        <taxon>Planctomycetia</taxon>
        <taxon>Pirellulales</taxon>
        <taxon>Pirellulaceae</taxon>
        <taxon>Aporhodopirellula</taxon>
    </lineage>
</organism>
<dbReference type="GO" id="GO:0019301">
    <property type="term" value="P:rhamnose catabolic process"/>
    <property type="evidence" value="ECO:0007669"/>
    <property type="project" value="InterPro"/>
</dbReference>
<dbReference type="InterPro" id="IPR043129">
    <property type="entry name" value="ATPase_NBD"/>
</dbReference>
<keyword evidence="3" id="KW-0547">Nucleotide-binding</keyword>
<evidence type="ECO:0000313" key="10">
    <source>
        <dbReference type="Proteomes" id="UP000536179"/>
    </source>
</evidence>
<dbReference type="Gene3D" id="3.30.420.40">
    <property type="match status" value="2"/>
</dbReference>
<evidence type="ECO:0000259" key="7">
    <source>
        <dbReference type="Pfam" id="PF00370"/>
    </source>
</evidence>
<keyword evidence="6" id="KW-0684">Rhamnose metabolism</keyword>
<dbReference type="Proteomes" id="UP000536179">
    <property type="component" value="Unassembled WGS sequence"/>
</dbReference>
<comment type="similarity">
    <text evidence="1">Belongs to the FGGY kinase family.</text>
</comment>
<feature type="domain" description="Carbohydrate kinase FGGY N-terminal" evidence="7">
    <location>
        <begin position="6"/>
        <end position="245"/>
    </location>
</feature>
<dbReference type="EC" id="2.7.1.5" evidence="9"/>
<dbReference type="EMBL" id="JACHXU010000023">
    <property type="protein sequence ID" value="MBB3209419.1"/>
    <property type="molecule type" value="Genomic_DNA"/>
</dbReference>
<name>A0A7W5E438_9BACT</name>
<accession>A0A7W5E438</accession>
<dbReference type="RefSeq" id="WP_246420803.1">
    <property type="nucleotide sequence ID" value="NZ_JACHXU010000023.1"/>
</dbReference>
<keyword evidence="2 9" id="KW-0808">Transferase</keyword>
<evidence type="ECO:0000256" key="2">
    <source>
        <dbReference type="ARBA" id="ARBA00022679"/>
    </source>
</evidence>
<keyword evidence="10" id="KW-1185">Reference proteome</keyword>
<dbReference type="InterPro" id="IPR000577">
    <property type="entry name" value="Carb_kinase_FGGY"/>
</dbReference>
<comment type="caution">
    <text evidence="9">The sequence shown here is derived from an EMBL/GenBank/DDBJ whole genome shotgun (WGS) entry which is preliminary data.</text>
</comment>
<dbReference type="InterPro" id="IPR050406">
    <property type="entry name" value="FGGY_Carb_Kinase"/>
</dbReference>
<dbReference type="SUPFAM" id="SSF53067">
    <property type="entry name" value="Actin-like ATPase domain"/>
    <property type="match status" value="2"/>
</dbReference>
<proteinExistence type="inferred from homology"/>
<gene>
    <name evidence="9" type="ORF">FHS27_005259</name>
</gene>
<evidence type="ECO:0000313" key="9">
    <source>
        <dbReference type="EMBL" id="MBB3209419.1"/>
    </source>
</evidence>
<dbReference type="GO" id="GO:0005524">
    <property type="term" value="F:ATP binding"/>
    <property type="evidence" value="ECO:0007669"/>
    <property type="project" value="UniProtKB-KW"/>
</dbReference>
<dbReference type="Pfam" id="PF02782">
    <property type="entry name" value="FGGY_C"/>
    <property type="match status" value="1"/>
</dbReference>